<dbReference type="RefSeq" id="XP_013426406.1">
    <property type="nucleotide sequence ID" value="XM_013570952.1"/>
</dbReference>
<organism evidence="2 3">
    <name type="scientific">Aureobasidium namibiae CBS 147.97</name>
    <dbReference type="NCBI Taxonomy" id="1043004"/>
    <lineage>
        <taxon>Eukaryota</taxon>
        <taxon>Fungi</taxon>
        <taxon>Dikarya</taxon>
        <taxon>Ascomycota</taxon>
        <taxon>Pezizomycotina</taxon>
        <taxon>Dothideomycetes</taxon>
        <taxon>Dothideomycetidae</taxon>
        <taxon>Dothideales</taxon>
        <taxon>Saccotheciaceae</taxon>
        <taxon>Aureobasidium</taxon>
    </lineage>
</organism>
<feature type="region of interest" description="Disordered" evidence="1">
    <location>
        <begin position="28"/>
        <end position="52"/>
    </location>
</feature>
<dbReference type="Proteomes" id="UP000027730">
    <property type="component" value="Unassembled WGS sequence"/>
</dbReference>
<name>A0A074WG30_9PEZI</name>
<sequence length="116" mass="13179">MTPVAPERWSRRHQLRTWGQRITQSLYMDQKPPTPKRATHHAPADLTPYYTLNPESVGSKRLRTVKTNAEKLADDLIKDNKFGQLIEILIEAQLEGHKLQHNSASPETLAALSIQS</sequence>
<dbReference type="AlphaFoldDB" id="A0A074WG30"/>
<evidence type="ECO:0000313" key="2">
    <source>
        <dbReference type="EMBL" id="KEQ72040.1"/>
    </source>
</evidence>
<gene>
    <name evidence="2" type="ORF">M436DRAFT_82949</name>
</gene>
<dbReference type="GeneID" id="25417089"/>
<dbReference type="EMBL" id="KL584712">
    <property type="protein sequence ID" value="KEQ72040.1"/>
    <property type="molecule type" value="Genomic_DNA"/>
</dbReference>
<accession>A0A074WG30</accession>
<dbReference type="HOGENOM" id="CLU_2096410_0_0_1"/>
<proteinExistence type="predicted"/>
<keyword evidence="3" id="KW-1185">Reference proteome</keyword>
<evidence type="ECO:0000313" key="3">
    <source>
        <dbReference type="Proteomes" id="UP000027730"/>
    </source>
</evidence>
<protein>
    <submittedName>
        <fullName evidence="2">Uncharacterized protein</fullName>
    </submittedName>
</protein>
<evidence type="ECO:0000256" key="1">
    <source>
        <dbReference type="SAM" id="MobiDB-lite"/>
    </source>
</evidence>
<reference evidence="2 3" key="1">
    <citation type="journal article" date="2014" name="BMC Genomics">
        <title>Genome sequencing of four Aureobasidium pullulans varieties: biotechnological potential, stress tolerance, and description of new species.</title>
        <authorList>
            <person name="Gostin Ar C."/>
            <person name="Ohm R.A."/>
            <person name="Kogej T."/>
            <person name="Sonjak S."/>
            <person name="Turk M."/>
            <person name="Zajc J."/>
            <person name="Zalar P."/>
            <person name="Grube M."/>
            <person name="Sun H."/>
            <person name="Han J."/>
            <person name="Sharma A."/>
            <person name="Chiniquy J."/>
            <person name="Ngan C.Y."/>
            <person name="Lipzen A."/>
            <person name="Barry K."/>
            <person name="Grigoriev I.V."/>
            <person name="Gunde-Cimerman N."/>
        </authorList>
    </citation>
    <scope>NUCLEOTIDE SEQUENCE [LARGE SCALE GENOMIC DNA]</scope>
    <source>
        <strain evidence="2 3">CBS 147.97</strain>
    </source>
</reference>